<evidence type="ECO:0000313" key="2">
    <source>
        <dbReference type="Proteomes" id="UP001595632"/>
    </source>
</evidence>
<keyword evidence="1" id="KW-0132">Cell division</keyword>
<keyword evidence="2" id="KW-1185">Reference proteome</keyword>
<protein>
    <submittedName>
        <fullName evidence="1">Cell division protein FtsL</fullName>
    </submittedName>
</protein>
<accession>A0ABV7GMZ0</accession>
<keyword evidence="1" id="KW-0131">Cell cycle</keyword>
<dbReference type="EMBL" id="JBHRTB010000010">
    <property type="protein sequence ID" value="MFC3142954.1"/>
    <property type="molecule type" value="Genomic_DNA"/>
</dbReference>
<comment type="caution">
    <text evidence="1">The sequence shown here is derived from an EMBL/GenBank/DDBJ whole genome shotgun (WGS) entry which is preliminary data.</text>
</comment>
<name>A0ABV7GMZ0_9RHOB</name>
<dbReference type="RefSeq" id="WP_275632933.1">
    <property type="nucleotide sequence ID" value="NZ_JARGYD010000004.1"/>
</dbReference>
<dbReference type="Proteomes" id="UP001595632">
    <property type="component" value="Unassembled WGS sequence"/>
</dbReference>
<sequence>MKSFAFVLSILAVMGLAFWAYGENYKTQRALSEVESLQGQIGQLRETRAVLRAEWAYLNRPDRLADLVGMNFASLGLVPLAAVQFGRVEQISYPRPDALPSELQLGPITGAVTVSAPANAPVPAEDMLIP</sequence>
<gene>
    <name evidence="1" type="ORF">ACFOGP_09550</name>
</gene>
<dbReference type="GO" id="GO:0051301">
    <property type="term" value="P:cell division"/>
    <property type="evidence" value="ECO:0007669"/>
    <property type="project" value="UniProtKB-KW"/>
</dbReference>
<proteinExistence type="predicted"/>
<reference evidence="2" key="1">
    <citation type="journal article" date="2019" name="Int. J. Syst. Evol. Microbiol.">
        <title>The Global Catalogue of Microorganisms (GCM) 10K type strain sequencing project: providing services to taxonomists for standard genome sequencing and annotation.</title>
        <authorList>
            <consortium name="The Broad Institute Genomics Platform"/>
            <consortium name="The Broad Institute Genome Sequencing Center for Infectious Disease"/>
            <person name="Wu L."/>
            <person name="Ma J."/>
        </authorList>
    </citation>
    <scope>NUCLEOTIDE SEQUENCE [LARGE SCALE GENOMIC DNA]</scope>
    <source>
        <strain evidence="2">KCTC 52366</strain>
    </source>
</reference>
<organism evidence="1 2">
    <name type="scientific">Psychromarinibacter halotolerans</name>
    <dbReference type="NCBI Taxonomy" id="1775175"/>
    <lineage>
        <taxon>Bacteria</taxon>
        <taxon>Pseudomonadati</taxon>
        <taxon>Pseudomonadota</taxon>
        <taxon>Alphaproteobacteria</taxon>
        <taxon>Rhodobacterales</taxon>
        <taxon>Paracoccaceae</taxon>
        <taxon>Psychromarinibacter</taxon>
    </lineage>
</organism>
<evidence type="ECO:0000313" key="1">
    <source>
        <dbReference type="EMBL" id="MFC3142954.1"/>
    </source>
</evidence>